<evidence type="ECO:0000313" key="13">
    <source>
        <dbReference type="Proteomes" id="UP000000314"/>
    </source>
</evidence>
<keyword evidence="6 9" id="KW-0539">Nucleus</keyword>
<dbReference type="GO" id="GO:0034455">
    <property type="term" value="C:t-UTP complex"/>
    <property type="evidence" value="ECO:0007669"/>
    <property type="project" value="EnsemblFungi"/>
</dbReference>
<keyword evidence="4 9" id="KW-0690">Ribosome biogenesis</keyword>
<evidence type="ECO:0000256" key="7">
    <source>
        <dbReference type="ARBA" id="ARBA00023274"/>
    </source>
</evidence>
<evidence type="ECO:0000256" key="3">
    <source>
        <dbReference type="ARBA" id="ARBA00015399"/>
    </source>
</evidence>
<dbReference type="InterPro" id="IPR016024">
    <property type="entry name" value="ARM-type_fold"/>
</dbReference>
<keyword evidence="5 9" id="KW-0698">rRNA processing</keyword>
<dbReference type="OMA" id="GEPFDRY"/>
<dbReference type="GO" id="GO:0033553">
    <property type="term" value="C:rDNA heterochromatin"/>
    <property type="evidence" value="ECO:0007669"/>
    <property type="project" value="EnsemblFungi"/>
</dbReference>
<comment type="similarity">
    <text evidence="2 9">Belongs to the HEATR1/UTP10 family.</text>
</comment>
<dbReference type="HOGENOM" id="CLU_001128_3_1_1"/>
<proteinExistence type="inferred from homology"/>
<dbReference type="KEGG" id="ppa:PAS_chr2-2_0045"/>
<dbReference type="GO" id="GO:0030686">
    <property type="term" value="C:90S preribosome"/>
    <property type="evidence" value="ECO:0007669"/>
    <property type="project" value="EnsemblFungi"/>
</dbReference>
<dbReference type="GO" id="GO:0000447">
    <property type="term" value="P:endonucleolytic cleavage in ITS1 to separate SSU-rRNA from 5.8S rRNA and LSU-rRNA from tricistronic rRNA transcript (SSU-rRNA, 5.8S rRNA, LSU-rRNA)"/>
    <property type="evidence" value="ECO:0007669"/>
    <property type="project" value="EnsemblFungi"/>
</dbReference>
<evidence type="ECO:0000256" key="1">
    <source>
        <dbReference type="ARBA" id="ARBA00004604"/>
    </source>
</evidence>
<dbReference type="GO" id="GO:0030688">
    <property type="term" value="C:preribosome, small subunit precursor"/>
    <property type="evidence" value="ECO:0007669"/>
    <property type="project" value="EnsemblFungi"/>
</dbReference>
<dbReference type="STRING" id="644223.C4R315"/>
<comment type="subunit">
    <text evidence="9">Component of the ribosomal small subunit (SSU) processome.</text>
</comment>
<dbReference type="Pfam" id="PF23243">
    <property type="entry name" value="HEAT_HEATR1"/>
    <property type="match status" value="1"/>
</dbReference>
<comment type="subcellular location">
    <subcellularLocation>
        <location evidence="1 9">Nucleus</location>
        <location evidence="1 9">Nucleolus</location>
    </subcellularLocation>
</comment>
<gene>
    <name evidence="12" type="ordered locus">PAS_chr2-2_0045</name>
</gene>
<dbReference type="PROSITE" id="PS50077">
    <property type="entry name" value="HEAT_REPEAT"/>
    <property type="match status" value="1"/>
</dbReference>
<dbReference type="InterPro" id="IPR021133">
    <property type="entry name" value="HEAT_type_2"/>
</dbReference>
<dbReference type="InterPro" id="IPR022125">
    <property type="entry name" value="U3snoRNP10_N"/>
</dbReference>
<dbReference type="GO" id="GO:0000480">
    <property type="term" value="P:endonucleolytic cleavage in 5'-ETS of tricistronic rRNA transcript (SSU-rRNA, 5.8S rRNA, LSU-rRNA)"/>
    <property type="evidence" value="ECO:0007669"/>
    <property type="project" value="EnsemblFungi"/>
</dbReference>
<dbReference type="Proteomes" id="UP000000314">
    <property type="component" value="Chromosome 2"/>
</dbReference>
<organism evidence="12 13">
    <name type="scientific">Komagataella phaffii (strain GS115 / ATCC 20864)</name>
    <name type="common">Yeast</name>
    <name type="synonym">Pichia pastoris</name>
    <dbReference type="NCBI Taxonomy" id="644223"/>
    <lineage>
        <taxon>Eukaryota</taxon>
        <taxon>Fungi</taxon>
        <taxon>Dikarya</taxon>
        <taxon>Ascomycota</taxon>
        <taxon>Saccharomycotina</taxon>
        <taxon>Pichiomycetes</taxon>
        <taxon>Pichiales</taxon>
        <taxon>Pichiaceae</taxon>
        <taxon>Komagataella</taxon>
    </lineage>
</organism>
<dbReference type="FunCoup" id="C4R315">
    <property type="interactions" value="1158"/>
</dbReference>
<dbReference type="SUPFAM" id="SSF48371">
    <property type="entry name" value="ARM repeat"/>
    <property type="match status" value="1"/>
</dbReference>
<dbReference type="GeneID" id="8199150"/>
<dbReference type="InterPro" id="IPR040191">
    <property type="entry name" value="UTP10"/>
</dbReference>
<feature type="compositionally biased region" description="Acidic residues" evidence="10">
    <location>
        <begin position="1413"/>
        <end position="1425"/>
    </location>
</feature>
<name>C4R315_KOMPG</name>
<dbReference type="Pfam" id="PF08146">
    <property type="entry name" value="BP28CT"/>
    <property type="match status" value="1"/>
</dbReference>
<protein>
    <recommendedName>
        <fullName evidence="3 9">U3 small nucleolar RNA-associated protein 10</fullName>
    </recommendedName>
</protein>
<dbReference type="SMART" id="SM01036">
    <property type="entry name" value="BP28CT"/>
    <property type="match status" value="1"/>
</dbReference>
<dbReference type="Pfam" id="PF12397">
    <property type="entry name" value="U3snoRNP10"/>
    <property type="match status" value="1"/>
</dbReference>
<dbReference type="eggNOG" id="KOG1837">
    <property type="taxonomic scope" value="Eukaryota"/>
</dbReference>
<sequence length="1799" mass="202718">MSLSDQLSVIAKATQTLAVDRKSRVKLHSVSLIHDPKYAASQDYDSIFTTAVEALDDLESLDSRFSKFRASIFSDTSVTIDRLVQSKEQNKDLDRTVAAFLALLSPYWNLNIALQAAEWPLRRFSIHIHNAEVLLLSVLPYYDQPVFKRILHVLPSFPHFFEWLASFKKLGTNPPRRSMIKFFADTDFYKLYAQFVLTQVSRQNEYDRQLVFFLSMSVSAIGALAPEQNRFVILSPIVLETAGSLLNSTNNDARLTAYALLSVLSVATPLSRDVILASIDSILFNSNKYIASQALASVIKIYETLQERPLDILPEHVFEKLEKYYSFNSESETSQLFLSNPSNNRFLTAYLCSLISYRKVKDFSSEFFKQFVFSKAQLKRISQELSNLLISDSAIENLVSITSLVKFLLFLNEPLFVEVLSENGLDTSSLEMKLQCTLFSEQDFLSLATDKEDVTMEDKNTSYDEESIQKQKVKSYLFINSNDSQFEAALKPFFLSIEANKFDHFLANAFVSTEAAVSFLIRVSISQSYPLKSRIFSLHQLEKILKKQPAKTALHTLLPFLLVVLSDQSEVIRSAAVDIILFLNSRKSKSSKELFMVNEIYEPSKSREVAMLSAEDGHKVIAQLANLADSLKIDNEQLFRATTKSILKEKKLGPIFLTYVATNAKVITIPQVSYVLLSIVIAGVSSVKHASLSQLFEDTMKEYISERTKWEERCEITNFNVRSLDHQLLALVSPKDKSALAVNFLVSALSSKFQSLSVEAVLRLEQIFESFKEDQKLFIVQHVLEDGYSDTEEGEVSIYYDPLELLQSLELNGEIFTTILKDLTKTSTENVEANGGVAKRRRRSSASTRQAMKDKEIFNVASEHLKKLTIVLECLEKASASKRFESSLNLLKLLFNVLNELETLGADGKLPILYAQETLASTMLNIVKLLDAKKLDLSKVDSSSLRADMIVSTIRSSNSPQLQNKFLLVVAALASLSPEIVLHSVMPIFTFMGAQTLRQDDEFSSYVVENAISSVIPALAKLDNNKQSDEVEFLLSSFVSAFQHIPSHRRVKLFTKLANILGSNLSIHYILLLCGQQYAYFFAKHKIPETVALVNFASSFLKNFSPNDQLDVFKGYIGLWTQIPPQPLDKDSPLAIELGSRPIFTTQLVSSTAGELFNLRSCLIAFIDKALTNDDSLTGSSVPSLRLKIASVLCSQNRQEEIDNILSSFGALLEQVLSLLDSSSIQPETEISQGYYKLLTDLLGLLPIDQFVISIADIFGRGDTSNVSLNIKRHLTTLAGSKLELENTDNEKVKETIRDLIPILFDNIVTSTNVELTQASLDTLSIVFMKMNESLESSVFTRALEIITSEKKLLTQPAPELLISSINCVSTIINIVGVKMIGFFPKIIAPVFETFRSIETPSSDNEDFKSIDSDEDEEEQEELLDSESKELTETAILVLFSCMIRRIPAFLTPNIQEILELIFRADSVPESTRVSVLDAINAHVELSIVLKSLTSLWSNVSKLNPTSIGLFLYCMESTIEKIDKRSAINQATSFMKFLFATFEYRTRSKFEINTVNRIEASLFSSGIQYVMKLNDKTFRPIFASMGRWAFAGENAPHTLSEVDRLKAFFRFFNKMQDSLKGIITSYYSYILEDVIALLRRFSSGELVDLSLRRSTLVSLISSFKYDQQEYWHSQTRYDSVSKALADQLVNIEEDVGKQLVKALAFLAQDCSTDEHNKQLNDLLLKHLKSECKSREKYWTIQAVQLIYKKVGENWLSLLPQLIPLIAELLEDDDEEVEMLVRSNLVGVIEGVLGEPLDLY</sequence>
<accession>C4R315</accession>
<dbReference type="Gene3D" id="1.25.10.10">
    <property type="entry name" value="Leucine-rich Repeat Variant"/>
    <property type="match status" value="1"/>
</dbReference>
<keyword evidence="7 9" id="KW-0687">Ribonucleoprotein</keyword>
<feature type="domain" description="BP28 C-terminal" evidence="11">
    <location>
        <begin position="1524"/>
        <end position="1670"/>
    </location>
</feature>
<comment type="function">
    <text evidence="9">Involved in nucleolar processing of pre-18S ribosomal RNA.</text>
</comment>
<evidence type="ECO:0000256" key="8">
    <source>
        <dbReference type="PROSITE-ProRule" id="PRU00103"/>
    </source>
</evidence>
<dbReference type="PANTHER" id="PTHR13457">
    <property type="entry name" value="BAP28"/>
    <property type="match status" value="1"/>
</dbReference>
<dbReference type="PANTHER" id="PTHR13457:SF1">
    <property type="entry name" value="HEAT REPEAT-CONTAINING PROTEIN 1"/>
    <property type="match status" value="1"/>
</dbReference>
<evidence type="ECO:0000256" key="2">
    <source>
        <dbReference type="ARBA" id="ARBA00010559"/>
    </source>
</evidence>
<dbReference type="InterPro" id="IPR011989">
    <property type="entry name" value="ARM-like"/>
</dbReference>
<dbReference type="GO" id="GO:0045943">
    <property type="term" value="P:positive regulation of transcription by RNA polymerase I"/>
    <property type="evidence" value="ECO:0007669"/>
    <property type="project" value="EnsemblFungi"/>
</dbReference>
<dbReference type="InParanoid" id="C4R315"/>
<dbReference type="GO" id="GO:0032040">
    <property type="term" value="C:small-subunit processome"/>
    <property type="evidence" value="ECO:0007669"/>
    <property type="project" value="EnsemblFungi"/>
</dbReference>
<feature type="region of interest" description="Disordered" evidence="10">
    <location>
        <begin position="1401"/>
        <end position="1427"/>
    </location>
</feature>
<evidence type="ECO:0000259" key="11">
    <source>
        <dbReference type="SMART" id="SM01036"/>
    </source>
</evidence>
<evidence type="ECO:0000256" key="4">
    <source>
        <dbReference type="ARBA" id="ARBA00022517"/>
    </source>
</evidence>
<dbReference type="RefSeq" id="XP_002492169.1">
    <property type="nucleotide sequence ID" value="XM_002492124.1"/>
</dbReference>
<evidence type="ECO:0000256" key="5">
    <source>
        <dbReference type="ARBA" id="ARBA00022552"/>
    </source>
</evidence>
<evidence type="ECO:0000313" key="12">
    <source>
        <dbReference type="EMBL" id="CAY69889.1"/>
    </source>
</evidence>
<feature type="repeat" description="HEAT" evidence="8">
    <location>
        <begin position="1761"/>
        <end position="1797"/>
    </location>
</feature>
<dbReference type="GO" id="GO:0034511">
    <property type="term" value="F:U3 snoRNA binding"/>
    <property type="evidence" value="ECO:0007669"/>
    <property type="project" value="EnsemblFungi"/>
</dbReference>
<keyword evidence="13" id="KW-1185">Reference proteome</keyword>
<evidence type="ECO:0000256" key="9">
    <source>
        <dbReference type="RuleBase" id="RU367065"/>
    </source>
</evidence>
<dbReference type="OrthoDB" id="31183at2759"/>
<reference evidence="12 13" key="1">
    <citation type="journal article" date="2009" name="Nat. Biotechnol.">
        <title>Genome sequence of the recombinant protein production host Pichia pastoris.</title>
        <authorList>
            <person name="De Schutter K."/>
            <person name="Lin Y.C."/>
            <person name="Tiels P."/>
            <person name="Van Hecke A."/>
            <person name="Glinka S."/>
            <person name="Weber-Lehmann J."/>
            <person name="Rouze P."/>
            <person name="Van de Peer Y."/>
            <person name="Callewaert N."/>
        </authorList>
    </citation>
    <scope>NUCLEOTIDE SEQUENCE [LARGE SCALE GENOMIC DNA]</scope>
    <source>
        <strain evidence="13">GS115 / ATCC 20864</strain>
    </source>
</reference>
<evidence type="ECO:0000256" key="6">
    <source>
        <dbReference type="ARBA" id="ARBA00023242"/>
    </source>
</evidence>
<dbReference type="GO" id="GO:0000472">
    <property type="term" value="P:endonucleolytic cleavage to generate mature 5'-end of SSU-rRNA from (SSU-rRNA, 5.8S rRNA, LSU-rRNA)"/>
    <property type="evidence" value="ECO:0007669"/>
    <property type="project" value="EnsemblFungi"/>
</dbReference>
<dbReference type="EMBL" id="FN392320">
    <property type="protein sequence ID" value="CAY69889.1"/>
    <property type="molecule type" value="Genomic_DNA"/>
</dbReference>
<evidence type="ECO:0000256" key="10">
    <source>
        <dbReference type="SAM" id="MobiDB-lite"/>
    </source>
</evidence>
<dbReference type="InterPro" id="IPR056473">
    <property type="entry name" value="HEAT_Utp10/HEAT1"/>
</dbReference>
<dbReference type="InterPro" id="IPR012954">
    <property type="entry name" value="BP28_C_dom"/>
</dbReference>